<evidence type="ECO:0000256" key="6">
    <source>
        <dbReference type="SAM" id="Phobius"/>
    </source>
</evidence>
<keyword evidence="5" id="KW-0046">Antibiotic resistance</keyword>
<dbReference type="GO" id="GO:0022857">
    <property type="term" value="F:transmembrane transporter activity"/>
    <property type="evidence" value="ECO:0007669"/>
    <property type="project" value="InterPro"/>
</dbReference>
<dbReference type="PROSITE" id="PS50850">
    <property type="entry name" value="MFS"/>
    <property type="match status" value="1"/>
</dbReference>
<feature type="transmembrane region" description="Helical" evidence="6">
    <location>
        <begin position="164"/>
        <end position="182"/>
    </location>
</feature>
<protein>
    <recommendedName>
        <fullName evidence="7">Major facilitator superfamily (MFS) profile domain-containing protein</fullName>
    </recommendedName>
</protein>
<feature type="transmembrane region" description="Helical" evidence="6">
    <location>
        <begin position="255"/>
        <end position="280"/>
    </location>
</feature>
<accession>A0A918B1Q7</accession>
<proteinExistence type="predicted"/>
<dbReference type="Proteomes" id="UP000654123">
    <property type="component" value="Unassembled WGS sequence"/>
</dbReference>
<dbReference type="PANTHER" id="PTHR42718">
    <property type="entry name" value="MAJOR FACILITATOR SUPERFAMILY MULTIDRUG TRANSPORTER MFSC"/>
    <property type="match status" value="1"/>
</dbReference>
<sequence length="433" mass="42893">MSPGGRRAALAASVAGPAVVALDGTLLAIAQPTLQRSLDATYAQVQWATTGYLIAVASLLVLAGRLADRYGDRRLFALGAAGFAVTSAGICAAPGIEWVIALRVAQGGCGALLQPATLGMLRTAYPPDRLARPLALRTAAVGVATAAGPLLGGALTAQYGWRPVFALTAAPALLLVALAPAVPRRAAGRERDRPRSLDLPGAGLLALALAALVHALVVWPWSGAVALLAGAALVRRERRAKDPLLSPHVLSAPGVTAALGVLLAASAVLSGCLFAVTYHLQEVSALDPSASALRALPLPLAMVACAPPAAAWTRRRGARAAAVAGTACLALGALALSRLGPSPPPAATTLAFALLGAGFAAVMVATGTVVVREAPPGSAALAGGLKQTASHIGPALGTAAAAALAPALPTALLPLTALAAAATALALRLPRSP</sequence>
<dbReference type="EMBL" id="BMSV01000006">
    <property type="protein sequence ID" value="GGQ13015.1"/>
    <property type="molecule type" value="Genomic_DNA"/>
</dbReference>
<dbReference type="RefSeq" id="WP_189534780.1">
    <property type="nucleotide sequence ID" value="NZ_BMSV01000006.1"/>
</dbReference>
<dbReference type="SUPFAM" id="SSF103473">
    <property type="entry name" value="MFS general substrate transporter"/>
    <property type="match status" value="1"/>
</dbReference>
<comment type="subcellular location">
    <subcellularLocation>
        <location evidence="1">Cell membrane</location>
        <topology evidence="1">Multi-pass membrane protein</topology>
    </subcellularLocation>
</comment>
<name>A0A918B1Q7_9ACTN</name>
<dbReference type="PANTHER" id="PTHR42718:SF42">
    <property type="entry name" value="EXPORT PROTEIN"/>
    <property type="match status" value="1"/>
</dbReference>
<dbReference type="InterPro" id="IPR020846">
    <property type="entry name" value="MFS_dom"/>
</dbReference>
<keyword evidence="9" id="KW-1185">Reference proteome</keyword>
<dbReference type="InterPro" id="IPR036259">
    <property type="entry name" value="MFS_trans_sf"/>
</dbReference>
<evidence type="ECO:0000256" key="3">
    <source>
        <dbReference type="ARBA" id="ARBA00022989"/>
    </source>
</evidence>
<feature type="transmembrane region" description="Helical" evidence="6">
    <location>
        <begin position="320"/>
        <end position="340"/>
    </location>
</feature>
<feature type="transmembrane region" description="Helical" evidence="6">
    <location>
        <begin position="45"/>
        <end position="63"/>
    </location>
</feature>
<organism evidence="8 9">
    <name type="scientific">Streptomyces roseolilacinus</name>
    <dbReference type="NCBI Taxonomy" id="66904"/>
    <lineage>
        <taxon>Bacteria</taxon>
        <taxon>Bacillati</taxon>
        <taxon>Actinomycetota</taxon>
        <taxon>Actinomycetes</taxon>
        <taxon>Kitasatosporales</taxon>
        <taxon>Streptomycetaceae</taxon>
        <taxon>Streptomyces</taxon>
    </lineage>
</organism>
<evidence type="ECO:0000256" key="1">
    <source>
        <dbReference type="ARBA" id="ARBA00004651"/>
    </source>
</evidence>
<feature type="transmembrane region" description="Helical" evidence="6">
    <location>
        <begin position="202"/>
        <end position="234"/>
    </location>
</feature>
<dbReference type="Pfam" id="PF07690">
    <property type="entry name" value="MFS_1"/>
    <property type="match status" value="1"/>
</dbReference>
<keyword evidence="4 6" id="KW-0472">Membrane</keyword>
<dbReference type="Gene3D" id="1.20.1250.20">
    <property type="entry name" value="MFS general substrate transporter like domains"/>
    <property type="match status" value="1"/>
</dbReference>
<dbReference type="InterPro" id="IPR011701">
    <property type="entry name" value="MFS"/>
</dbReference>
<evidence type="ECO:0000259" key="7">
    <source>
        <dbReference type="PROSITE" id="PS50850"/>
    </source>
</evidence>
<keyword evidence="2 6" id="KW-0812">Transmembrane</keyword>
<feature type="transmembrane region" description="Helical" evidence="6">
    <location>
        <begin position="75"/>
        <end position="96"/>
    </location>
</feature>
<reference evidence="8" key="1">
    <citation type="journal article" date="2014" name="Int. J. Syst. Evol. Microbiol.">
        <title>Complete genome sequence of Corynebacterium casei LMG S-19264T (=DSM 44701T), isolated from a smear-ripened cheese.</title>
        <authorList>
            <consortium name="US DOE Joint Genome Institute (JGI-PGF)"/>
            <person name="Walter F."/>
            <person name="Albersmeier A."/>
            <person name="Kalinowski J."/>
            <person name="Ruckert C."/>
        </authorList>
    </citation>
    <scope>NUCLEOTIDE SEQUENCE</scope>
    <source>
        <strain evidence="8">JCM 4335</strain>
    </source>
</reference>
<keyword evidence="3 6" id="KW-1133">Transmembrane helix</keyword>
<evidence type="ECO:0000256" key="4">
    <source>
        <dbReference type="ARBA" id="ARBA00023136"/>
    </source>
</evidence>
<feature type="domain" description="Major facilitator superfamily (MFS) profile" evidence="7">
    <location>
        <begin position="9"/>
        <end position="433"/>
    </location>
</feature>
<evidence type="ECO:0000313" key="8">
    <source>
        <dbReference type="EMBL" id="GGQ13015.1"/>
    </source>
</evidence>
<feature type="transmembrane region" description="Helical" evidence="6">
    <location>
        <begin position="134"/>
        <end position="157"/>
    </location>
</feature>
<feature type="transmembrane region" description="Helical" evidence="6">
    <location>
        <begin position="346"/>
        <end position="371"/>
    </location>
</feature>
<dbReference type="GO" id="GO:0005886">
    <property type="term" value="C:plasma membrane"/>
    <property type="evidence" value="ECO:0007669"/>
    <property type="project" value="UniProtKB-SubCell"/>
</dbReference>
<dbReference type="CDD" id="cd17321">
    <property type="entry name" value="MFS_MMR_MDR_like"/>
    <property type="match status" value="1"/>
</dbReference>
<dbReference type="AlphaFoldDB" id="A0A918B1Q7"/>
<dbReference type="GO" id="GO:0046677">
    <property type="term" value="P:response to antibiotic"/>
    <property type="evidence" value="ECO:0007669"/>
    <property type="project" value="UniProtKB-KW"/>
</dbReference>
<reference evidence="8" key="2">
    <citation type="submission" date="2020-09" db="EMBL/GenBank/DDBJ databases">
        <authorList>
            <person name="Sun Q."/>
            <person name="Ohkuma M."/>
        </authorList>
    </citation>
    <scope>NUCLEOTIDE SEQUENCE</scope>
    <source>
        <strain evidence="8">JCM 4335</strain>
    </source>
</reference>
<evidence type="ECO:0000256" key="5">
    <source>
        <dbReference type="ARBA" id="ARBA00023251"/>
    </source>
</evidence>
<gene>
    <name evidence="8" type="ORF">GCM10010249_34710</name>
</gene>
<evidence type="ECO:0000256" key="2">
    <source>
        <dbReference type="ARBA" id="ARBA00022692"/>
    </source>
</evidence>
<comment type="caution">
    <text evidence="8">The sequence shown here is derived from an EMBL/GenBank/DDBJ whole genome shotgun (WGS) entry which is preliminary data.</text>
</comment>
<evidence type="ECO:0000313" key="9">
    <source>
        <dbReference type="Proteomes" id="UP000654123"/>
    </source>
</evidence>